<dbReference type="AlphaFoldDB" id="A0A6B0GPA7"/>
<gene>
    <name evidence="7" type="ORF">GQS65_15180</name>
</gene>
<dbReference type="RefSeq" id="WP_368280265.1">
    <property type="nucleotide sequence ID" value="NZ_WSZK01000026.1"/>
</dbReference>
<evidence type="ECO:0000313" key="7">
    <source>
        <dbReference type="EMBL" id="MWG35811.1"/>
    </source>
</evidence>
<keyword evidence="8" id="KW-1185">Reference proteome</keyword>
<feature type="transmembrane region" description="Helical" evidence="5">
    <location>
        <begin position="270"/>
        <end position="288"/>
    </location>
</feature>
<feature type="domain" description="EamA" evidence="6">
    <location>
        <begin position="151"/>
        <end position="289"/>
    </location>
</feature>
<feature type="transmembrane region" description="Helical" evidence="5">
    <location>
        <begin position="66"/>
        <end position="86"/>
    </location>
</feature>
<comment type="subcellular location">
    <subcellularLocation>
        <location evidence="1">Membrane</location>
        <topology evidence="1">Multi-pass membrane protein</topology>
    </subcellularLocation>
</comment>
<evidence type="ECO:0000313" key="8">
    <source>
        <dbReference type="Proteomes" id="UP000451471"/>
    </source>
</evidence>
<dbReference type="Pfam" id="PF00892">
    <property type="entry name" value="EamA"/>
    <property type="match status" value="2"/>
</dbReference>
<feature type="transmembrane region" description="Helical" evidence="5">
    <location>
        <begin position="7"/>
        <end position="28"/>
    </location>
</feature>
<feature type="transmembrane region" description="Helical" evidence="5">
    <location>
        <begin position="241"/>
        <end position="264"/>
    </location>
</feature>
<evidence type="ECO:0000256" key="4">
    <source>
        <dbReference type="ARBA" id="ARBA00023136"/>
    </source>
</evidence>
<dbReference type="PANTHER" id="PTHR32322:SF2">
    <property type="entry name" value="EAMA DOMAIN-CONTAINING PROTEIN"/>
    <property type="match status" value="1"/>
</dbReference>
<evidence type="ECO:0000256" key="2">
    <source>
        <dbReference type="ARBA" id="ARBA00022692"/>
    </source>
</evidence>
<evidence type="ECO:0000256" key="5">
    <source>
        <dbReference type="SAM" id="Phobius"/>
    </source>
</evidence>
<dbReference type="SUPFAM" id="SSF103481">
    <property type="entry name" value="Multidrug resistance efflux transporter EmrE"/>
    <property type="match status" value="2"/>
</dbReference>
<keyword evidence="2 5" id="KW-0812">Transmembrane</keyword>
<dbReference type="EMBL" id="WSZK01000026">
    <property type="protein sequence ID" value="MWG35811.1"/>
    <property type="molecule type" value="Genomic_DNA"/>
</dbReference>
<reference evidence="7 8" key="1">
    <citation type="submission" date="2019-12" db="EMBL/GenBank/DDBJ databases">
        <title>Halocatena pleomorpha gen. nov. sp. nov., an extremely halophilic archaeon of family Halobacteriaceae isolated from saltpan soil.</title>
        <authorList>
            <person name="Pal Y."/>
            <person name="Verma A."/>
            <person name="Krishnamurthi S."/>
            <person name="Kumar P."/>
        </authorList>
    </citation>
    <scope>NUCLEOTIDE SEQUENCE [LARGE SCALE GENOMIC DNA]</scope>
    <source>
        <strain evidence="7 8">JCM 16495</strain>
    </source>
</reference>
<feature type="transmembrane region" description="Helical" evidence="5">
    <location>
        <begin position="34"/>
        <end position="54"/>
    </location>
</feature>
<evidence type="ECO:0000259" key="6">
    <source>
        <dbReference type="Pfam" id="PF00892"/>
    </source>
</evidence>
<proteinExistence type="predicted"/>
<feature type="transmembrane region" description="Helical" evidence="5">
    <location>
        <begin position="92"/>
        <end position="111"/>
    </location>
</feature>
<dbReference type="InterPro" id="IPR037185">
    <property type="entry name" value="EmrE-like"/>
</dbReference>
<keyword evidence="3 5" id="KW-1133">Transmembrane helix</keyword>
<feature type="domain" description="EamA" evidence="6">
    <location>
        <begin position="8"/>
        <end position="137"/>
    </location>
</feature>
<accession>A0A6B0GPA7</accession>
<dbReference type="Proteomes" id="UP000451471">
    <property type="component" value="Unassembled WGS sequence"/>
</dbReference>
<dbReference type="InterPro" id="IPR050638">
    <property type="entry name" value="AA-Vitamin_Transporters"/>
</dbReference>
<dbReference type="InterPro" id="IPR000620">
    <property type="entry name" value="EamA_dom"/>
</dbReference>
<feature type="transmembrane region" description="Helical" evidence="5">
    <location>
        <begin position="123"/>
        <end position="143"/>
    </location>
</feature>
<dbReference type="PANTHER" id="PTHR32322">
    <property type="entry name" value="INNER MEMBRANE TRANSPORTER"/>
    <property type="match status" value="1"/>
</dbReference>
<evidence type="ECO:0000256" key="3">
    <source>
        <dbReference type="ARBA" id="ARBA00022989"/>
    </source>
</evidence>
<name>A0A6B0GPA7_9EURY</name>
<organism evidence="7 8">
    <name type="scientific">Halomarina oriensis</name>
    <dbReference type="NCBI Taxonomy" id="671145"/>
    <lineage>
        <taxon>Archaea</taxon>
        <taxon>Methanobacteriati</taxon>
        <taxon>Methanobacteriota</taxon>
        <taxon>Stenosarchaea group</taxon>
        <taxon>Halobacteria</taxon>
        <taxon>Halobacteriales</taxon>
        <taxon>Natronomonadaceae</taxon>
        <taxon>Halomarina</taxon>
    </lineage>
</organism>
<protein>
    <submittedName>
        <fullName evidence="7">EamA family transporter</fullName>
    </submittedName>
</protein>
<comment type="caution">
    <text evidence="7">The sequence shown here is derived from an EMBL/GenBank/DDBJ whole genome shotgun (WGS) entry which is preliminary data.</text>
</comment>
<sequence>MSRSVAALAPLGAAVLWGVLYVVSTWGFAVVPPLTLAFFRMVVGAAVLLVVVRVSKPRRTFSRREWRSFAVLGGWVAVSIATQYLGTALTSAGQGSLVTLLTPVFTLVLAVTVFDESLSRRGALGMTLATVGTVALVVGRSGVDAGGNLLGSGLLVVAGGTFAVYTVYGKPLIRRYSALEAATYATLTSLPLFGAFALAEYLLRPAAFGFAVTGTLVAAVAYLGAFGTAAAWYLWYKGMEYVGAATIAVFFFAQPVVGVALGALVLGEPVGAPLFVGGTVMAVGIYLASTTDTTVERGETGADES</sequence>
<feature type="transmembrane region" description="Helical" evidence="5">
    <location>
        <begin position="149"/>
        <end position="169"/>
    </location>
</feature>
<evidence type="ECO:0000256" key="1">
    <source>
        <dbReference type="ARBA" id="ARBA00004141"/>
    </source>
</evidence>
<feature type="transmembrane region" description="Helical" evidence="5">
    <location>
        <begin position="208"/>
        <end position="234"/>
    </location>
</feature>
<keyword evidence="4 5" id="KW-0472">Membrane</keyword>
<dbReference type="GO" id="GO:0016020">
    <property type="term" value="C:membrane"/>
    <property type="evidence" value="ECO:0007669"/>
    <property type="project" value="UniProtKB-SubCell"/>
</dbReference>
<feature type="transmembrane region" description="Helical" evidence="5">
    <location>
        <begin position="181"/>
        <end position="202"/>
    </location>
</feature>